<dbReference type="EMBL" id="CP001801">
    <property type="protein sequence ID" value="ACX96505.1"/>
    <property type="molecule type" value="Genomic_DNA"/>
</dbReference>
<dbReference type="Pfam" id="PF01242">
    <property type="entry name" value="PTPS"/>
    <property type="match status" value="1"/>
</dbReference>
<dbReference type="Proteomes" id="UP000009102">
    <property type="component" value="Chromosome"/>
</dbReference>
<dbReference type="EC" id="4.1.2.50" evidence="3"/>
<evidence type="ECO:0000256" key="5">
    <source>
        <dbReference type="ARBA" id="ARBA00031449"/>
    </source>
</evidence>
<dbReference type="STRING" id="555778.Hneap_1680"/>
<evidence type="ECO:0000313" key="7">
    <source>
        <dbReference type="EMBL" id="ACX96505.1"/>
    </source>
</evidence>
<gene>
    <name evidence="7" type="ordered locus">Hneap_1680</name>
</gene>
<reference evidence="7 8" key="1">
    <citation type="submission" date="2009-10" db="EMBL/GenBank/DDBJ databases">
        <title>Complete sequence of Halothiobacillus neapolitanus c2.</title>
        <authorList>
            <consortium name="US DOE Joint Genome Institute"/>
            <person name="Lucas S."/>
            <person name="Copeland A."/>
            <person name="Lapidus A."/>
            <person name="Glavina del Rio T."/>
            <person name="Tice H."/>
            <person name="Bruce D."/>
            <person name="Goodwin L."/>
            <person name="Pitluck S."/>
            <person name="Davenport K."/>
            <person name="Brettin T."/>
            <person name="Detter J.C."/>
            <person name="Han C."/>
            <person name="Tapia R."/>
            <person name="Larimer F."/>
            <person name="Land M."/>
            <person name="Hauser L."/>
            <person name="Kyrpides N."/>
            <person name="Mikhailova N."/>
            <person name="Kerfeld C."/>
            <person name="Cannon G."/>
            <person name="Heinhort S."/>
        </authorList>
    </citation>
    <scope>NUCLEOTIDE SEQUENCE [LARGE SCALE GENOMIC DNA]</scope>
    <source>
        <strain evidence="8">ATCC 23641 / c2</strain>
    </source>
</reference>
<proteinExistence type="inferred from homology"/>
<dbReference type="SUPFAM" id="SSF55620">
    <property type="entry name" value="Tetrahydrobiopterin biosynthesis enzymes-like"/>
    <property type="match status" value="1"/>
</dbReference>
<name>D0L1D2_HALNC</name>
<dbReference type="UniPathway" id="UPA00391"/>
<comment type="pathway">
    <text evidence="1">Purine metabolism; 7-cyano-7-deazaguanine biosynthesis.</text>
</comment>
<protein>
    <recommendedName>
        <fullName evidence="4">6-carboxy-5,6,7,8-tetrahydropterin synthase</fullName>
        <ecNumber evidence="3">4.1.2.50</ecNumber>
    </recommendedName>
    <alternativeName>
        <fullName evidence="5">Queuosine biosynthesis protein QueD</fullName>
    </alternativeName>
</protein>
<dbReference type="InterPro" id="IPR038418">
    <property type="entry name" value="6-PTP_synth/QueD_sf"/>
</dbReference>
<dbReference type="OrthoDB" id="9804698at2"/>
<evidence type="ECO:0000256" key="4">
    <source>
        <dbReference type="ARBA" id="ARBA00018141"/>
    </source>
</evidence>
<evidence type="ECO:0000256" key="2">
    <source>
        <dbReference type="ARBA" id="ARBA00008900"/>
    </source>
</evidence>
<dbReference type="PANTHER" id="PTHR12589">
    <property type="entry name" value="PYRUVOYL TETRAHYDROBIOPTERIN SYNTHASE"/>
    <property type="match status" value="1"/>
</dbReference>
<keyword evidence="8" id="KW-1185">Reference proteome</keyword>
<dbReference type="HOGENOM" id="CLU_111016_1_1_6"/>
<comment type="catalytic activity">
    <reaction evidence="6">
        <text>7,8-dihydroneopterin 3'-triphosphate + H2O = 6-carboxy-5,6,7,8-tetrahydropterin + triphosphate + acetaldehyde + 2 H(+)</text>
        <dbReference type="Rhea" id="RHEA:27966"/>
        <dbReference type="ChEBI" id="CHEBI:15343"/>
        <dbReference type="ChEBI" id="CHEBI:15377"/>
        <dbReference type="ChEBI" id="CHEBI:15378"/>
        <dbReference type="ChEBI" id="CHEBI:18036"/>
        <dbReference type="ChEBI" id="CHEBI:58462"/>
        <dbReference type="ChEBI" id="CHEBI:61032"/>
        <dbReference type="EC" id="4.1.2.50"/>
    </reaction>
</comment>
<sequence>MNTIAPQADASSALEPILDRLNKQLAASNGQFCLSVTVDFAAAHQLHGYEGNCARLHGHNWKIIVEVTGQKLDDVGMVIDFKAMKKAARAAAKTLDHQFLNQIEPFDRINPTAEHIAVWFFVELGRMLNQPNARVSAITVWENDYSAVTYRA</sequence>
<dbReference type="PANTHER" id="PTHR12589:SF8">
    <property type="entry name" value="6-CARBOXY-5,6,7,8-TETRAHYDROPTERIN SYNTHASE"/>
    <property type="match status" value="1"/>
</dbReference>
<organism evidence="7 8">
    <name type="scientific">Halothiobacillus neapolitanus (strain ATCC 23641 / DSM 15147 / CIP 104769 / NCIMB 8539 / c2)</name>
    <name type="common">Thiobacillus neapolitanus</name>
    <dbReference type="NCBI Taxonomy" id="555778"/>
    <lineage>
        <taxon>Bacteria</taxon>
        <taxon>Pseudomonadati</taxon>
        <taxon>Pseudomonadota</taxon>
        <taxon>Gammaproteobacteria</taxon>
        <taxon>Chromatiales</taxon>
        <taxon>Halothiobacillaceae</taxon>
        <taxon>Halothiobacillus</taxon>
    </lineage>
</organism>
<dbReference type="InterPro" id="IPR007115">
    <property type="entry name" value="6-PTP_synth/QueD"/>
</dbReference>
<dbReference type="GO" id="GO:0070497">
    <property type="term" value="F:6-carboxytetrahydropterin synthase activity"/>
    <property type="evidence" value="ECO:0007669"/>
    <property type="project" value="UniProtKB-EC"/>
</dbReference>
<evidence type="ECO:0000313" key="8">
    <source>
        <dbReference type="Proteomes" id="UP000009102"/>
    </source>
</evidence>
<accession>D0L1D2</accession>
<dbReference type="AlphaFoldDB" id="D0L1D2"/>
<dbReference type="RefSeq" id="WP_012824538.1">
    <property type="nucleotide sequence ID" value="NC_013422.1"/>
</dbReference>
<evidence type="ECO:0000256" key="1">
    <source>
        <dbReference type="ARBA" id="ARBA00005061"/>
    </source>
</evidence>
<comment type="similarity">
    <text evidence="2">Belongs to the PTPS family. QueD subfamily.</text>
</comment>
<dbReference type="eggNOG" id="COG0720">
    <property type="taxonomic scope" value="Bacteria"/>
</dbReference>
<dbReference type="Gene3D" id="3.30.479.10">
    <property type="entry name" value="6-pyruvoyl tetrahydropterin synthase/QueD"/>
    <property type="match status" value="1"/>
</dbReference>
<dbReference type="KEGG" id="hna:Hneap_1680"/>
<evidence type="ECO:0000256" key="6">
    <source>
        <dbReference type="ARBA" id="ARBA00048807"/>
    </source>
</evidence>
<evidence type="ECO:0000256" key="3">
    <source>
        <dbReference type="ARBA" id="ARBA00012982"/>
    </source>
</evidence>
<dbReference type="NCBIfam" id="TIGR03367">
    <property type="entry name" value="queuosine_QueD"/>
    <property type="match status" value="1"/>
</dbReference>